<sequence>MEKRESEKMDRGKSELRMAMEELCLLSSGDGEDQQQEQKHQQQPRSSTMDFLCVSKQLLHVLDEIGPTLLVLRQDIQQNIQRLQDLLARDPSKYANLTTIVTEEVEEGISKKTNSCTRAIIWLSRSINFSLHLLERLMNNPETSLKEIVEEAYKSTLKPFHGWISSAAYRVALDLIPDKEIFVQLLMGNCQDPDDFAGDVMIFVSIVQPLLEEINTILVKHKLDRLKST</sequence>
<reference evidence="1" key="2">
    <citation type="submission" date="2025-09" db="UniProtKB">
        <authorList>
            <consortium name="EnsemblPlants"/>
        </authorList>
    </citation>
    <scope>IDENTIFICATION</scope>
</reference>
<dbReference type="Proteomes" id="UP001732700">
    <property type="component" value="Chromosome 7D"/>
</dbReference>
<evidence type="ECO:0000313" key="2">
    <source>
        <dbReference type="Proteomes" id="UP001732700"/>
    </source>
</evidence>
<keyword evidence="2" id="KW-1185">Reference proteome</keyword>
<evidence type="ECO:0000313" key="1">
    <source>
        <dbReference type="EnsemblPlants" id="AVESA.00010b.r2.7DG1364830.1.CDS"/>
    </source>
</evidence>
<name>A0ACD6AER5_AVESA</name>
<reference evidence="1" key="1">
    <citation type="submission" date="2021-05" db="EMBL/GenBank/DDBJ databases">
        <authorList>
            <person name="Scholz U."/>
            <person name="Mascher M."/>
            <person name="Fiebig A."/>
        </authorList>
    </citation>
    <scope>NUCLEOTIDE SEQUENCE [LARGE SCALE GENOMIC DNA]</scope>
</reference>
<organism evidence="1 2">
    <name type="scientific">Avena sativa</name>
    <name type="common">Oat</name>
    <dbReference type="NCBI Taxonomy" id="4498"/>
    <lineage>
        <taxon>Eukaryota</taxon>
        <taxon>Viridiplantae</taxon>
        <taxon>Streptophyta</taxon>
        <taxon>Embryophyta</taxon>
        <taxon>Tracheophyta</taxon>
        <taxon>Spermatophyta</taxon>
        <taxon>Magnoliopsida</taxon>
        <taxon>Liliopsida</taxon>
        <taxon>Poales</taxon>
        <taxon>Poaceae</taxon>
        <taxon>BOP clade</taxon>
        <taxon>Pooideae</taxon>
        <taxon>Poodae</taxon>
        <taxon>Poeae</taxon>
        <taxon>Poeae Chloroplast Group 1 (Aveneae type)</taxon>
        <taxon>Aveninae</taxon>
        <taxon>Avena</taxon>
    </lineage>
</organism>
<proteinExistence type="predicted"/>
<accession>A0ACD6AER5</accession>
<protein>
    <submittedName>
        <fullName evidence="1">Uncharacterized protein</fullName>
    </submittedName>
</protein>
<dbReference type="EnsemblPlants" id="AVESA.00010b.r2.7DG1364830.1">
    <property type="protein sequence ID" value="AVESA.00010b.r2.7DG1364830.1.CDS"/>
    <property type="gene ID" value="AVESA.00010b.r2.7DG1364830"/>
</dbReference>